<name>A0A6J7IMK6_9ZZZZ</name>
<protein>
    <submittedName>
        <fullName evidence="10">Unannotated protein</fullName>
    </submittedName>
</protein>
<evidence type="ECO:0000256" key="7">
    <source>
        <dbReference type="SAM" id="Phobius"/>
    </source>
</evidence>
<feature type="transmembrane region" description="Helical" evidence="7">
    <location>
        <begin position="296"/>
        <end position="314"/>
    </location>
</feature>
<evidence type="ECO:0000313" key="11">
    <source>
        <dbReference type="EMBL" id="CAB5063036.1"/>
    </source>
</evidence>
<keyword evidence="2" id="KW-1003">Cell membrane</keyword>
<feature type="transmembrane region" description="Helical" evidence="7">
    <location>
        <begin position="187"/>
        <end position="207"/>
    </location>
</feature>
<comment type="subcellular location">
    <subcellularLocation>
        <location evidence="1">Cell membrane</location>
        <topology evidence="1">Multi-pass membrane protein</topology>
    </subcellularLocation>
</comment>
<gene>
    <name evidence="8" type="ORF">UFOPK2822_00897</name>
    <name evidence="9" type="ORF">UFOPK3346_00202</name>
    <name evidence="10" type="ORF">UFOPK3670_01350</name>
    <name evidence="11" type="ORF">UFOPK4308_01275</name>
</gene>
<reference evidence="10" key="1">
    <citation type="submission" date="2020-05" db="EMBL/GenBank/DDBJ databases">
        <authorList>
            <person name="Chiriac C."/>
            <person name="Salcher M."/>
            <person name="Ghai R."/>
            <person name="Kavagutti S V."/>
        </authorList>
    </citation>
    <scope>NUCLEOTIDE SEQUENCE</scope>
</reference>
<feature type="transmembrane region" description="Helical" evidence="7">
    <location>
        <begin position="165"/>
        <end position="182"/>
    </location>
</feature>
<sequence length="351" mass="37313">MENSLNNYFALGAAALVLVGLLTPIMRKLAIKIDALDKPNASRKDQTEPVPYLGGIAIVIGVVSISYIAILSRAHSGQMLNMATSVFLPAVAIAIMGLLDDLYGLEAWPRLAAQTGTAILVAIYLISTNTIGTPFTNNFLNGCITAFWIVGVCNAINFFDNLDGGAAGTVAVITIFLFLISFQTHQILVSALAIVTAGSTLGFLFWNRSPARIYMGDAGALFLGIIVSVLTIRLNPGITPRAASLAIPLLLMAVPILDTTVAVTSRIHGGISPLQGGRDHLSHRLLRLGLGKRRSALALWSLTAIFGAFALIIYRKPEMLAAPIAFVATALWTLLLVFFLRIASVDATATK</sequence>
<dbReference type="GO" id="GO:0005886">
    <property type="term" value="C:plasma membrane"/>
    <property type="evidence" value="ECO:0007669"/>
    <property type="project" value="UniProtKB-SubCell"/>
</dbReference>
<evidence type="ECO:0000313" key="8">
    <source>
        <dbReference type="EMBL" id="CAB4752444.1"/>
    </source>
</evidence>
<keyword evidence="6 7" id="KW-0472">Membrane</keyword>
<dbReference type="GO" id="GO:0016780">
    <property type="term" value="F:phosphotransferase activity, for other substituted phosphate groups"/>
    <property type="evidence" value="ECO:0007669"/>
    <property type="project" value="InterPro"/>
</dbReference>
<feature type="transmembrane region" description="Helical" evidence="7">
    <location>
        <begin position="139"/>
        <end position="159"/>
    </location>
</feature>
<dbReference type="GO" id="GO:0009103">
    <property type="term" value="P:lipopolysaccharide biosynthetic process"/>
    <property type="evidence" value="ECO:0007669"/>
    <property type="project" value="TreeGrafter"/>
</dbReference>
<organism evidence="10">
    <name type="scientific">freshwater metagenome</name>
    <dbReference type="NCBI Taxonomy" id="449393"/>
    <lineage>
        <taxon>unclassified sequences</taxon>
        <taxon>metagenomes</taxon>
        <taxon>ecological metagenomes</taxon>
    </lineage>
</organism>
<evidence type="ECO:0000313" key="9">
    <source>
        <dbReference type="EMBL" id="CAB4856434.1"/>
    </source>
</evidence>
<dbReference type="InterPro" id="IPR000715">
    <property type="entry name" value="Glycosyl_transferase_4"/>
</dbReference>
<dbReference type="PANTHER" id="PTHR22926:SF3">
    <property type="entry name" value="UNDECAPRENYL-PHOSPHATE ALPHA-N-ACETYLGLUCOSAMINYL 1-PHOSPHATE TRANSFERASE"/>
    <property type="match status" value="1"/>
</dbReference>
<proteinExistence type="predicted"/>
<evidence type="ECO:0000313" key="10">
    <source>
        <dbReference type="EMBL" id="CAB4932001.1"/>
    </source>
</evidence>
<evidence type="ECO:0000256" key="4">
    <source>
        <dbReference type="ARBA" id="ARBA00022692"/>
    </source>
</evidence>
<feature type="transmembrane region" description="Helical" evidence="7">
    <location>
        <begin position="213"/>
        <end position="232"/>
    </location>
</feature>
<dbReference type="GO" id="GO:0071555">
    <property type="term" value="P:cell wall organization"/>
    <property type="evidence" value="ECO:0007669"/>
    <property type="project" value="TreeGrafter"/>
</dbReference>
<feature type="transmembrane region" description="Helical" evidence="7">
    <location>
        <begin position="320"/>
        <end position="343"/>
    </location>
</feature>
<dbReference type="Pfam" id="PF00953">
    <property type="entry name" value="Glycos_transf_4"/>
    <property type="match status" value="1"/>
</dbReference>
<dbReference type="AlphaFoldDB" id="A0A6J7IMK6"/>
<keyword evidence="5 7" id="KW-1133">Transmembrane helix</keyword>
<evidence type="ECO:0000256" key="5">
    <source>
        <dbReference type="ARBA" id="ARBA00022989"/>
    </source>
</evidence>
<dbReference type="EMBL" id="CAEZZC010000011">
    <property type="protein sequence ID" value="CAB4752444.1"/>
    <property type="molecule type" value="Genomic_DNA"/>
</dbReference>
<keyword evidence="3" id="KW-0808">Transferase</keyword>
<dbReference type="PANTHER" id="PTHR22926">
    <property type="entry name" value="PHOSPHO-N-ACETYLMURAMOYL-PENTAPEPTIDE-TRANSFERASE"/>
    <property type="match status" value="1"/>
</dbReference>
<feature type="transmembrane region" description="Helical" evidence="7">
    <location>
        <begin position="79"/>
        <end position="99"/>
    </location>
</feature>
<evidence type="ECO:0000256" key="3">
    <source>
        <dbReference type="ARBA" id="ARBA00022679"/>
    </source>
</evidence>
<evidence type="ECO:0000256" key="2">
    <source>
        <dbReference type="ARBA" id="ARBA00022475"/>
    </source>
</evidence>
<accession>A0A6J7IMK6</accession>
<dbReference type="EMBL" id="CAFBLE010000001">
    <property type="protein sequence ID" value="CAB4856434.1"/>
    <property type="molecule type" value="Genomic_DNA"/>
</dbReference>
<keyword evidence="4 7" id="KW-0812">Transmembrane</keyword>
<dbReference type="EMBL" id="CAFBQL010000010">
    <property type="protein sequence ID" value="CAB5063036.1"/>
    <property type="molecule type" value="Genomic_DNA"/>
</dbReference>
<feature type="transmembrane region" description="Helical" evidence="7">
    <location>
        <begin position="51"/>
        <end position="72"/>
    </location>
</feature>
<evidence type="ECO:0000256" key="1">
    <source>
        <dbReference type="ARBA" id="ARBA00004651"/>
    </source>
</evidence>
<feature type="transmembrane region" description="Helical" evidence="7">
    <location>
        <begin position="111"/>
        <end position="127"/>
    </location>
</feature>
<evidence type="ECO:0000256" key="6">
    <source>
        <dbReference type="ARBA" id="ARBA00023136"/>
    </source>
</evidence>
<dbReference type="CDD" id="cd06853">
    <property type="entry name" value="GT_WecA_like"/>
    <property type="match status" value="1"/>
</dbReference>
<dbReference type="EMBL" id="CAFBMV010000013">
    <property type="protein sequence ID" value="CAB4932001.1"/>
    <property type="molecule type" value="Genomic_DNA"/>
</dbReference>
<dbReference type="GO" id="GO:0044038">
    <property type="term" value="P:cell wall macromolecule biosynthetic process"/>
    <property type="evidence" value="ECO:0007669"/>
    <property type="project" value="TreeGrafter"/>
</dbReference>